<organism evidence="2">
    <name type="scientific">marine sediment metagenome</name>
    <dbReference type="NCBI Taxonomy" id="412755"/>
    <lineage>
        <taxon>unclassified sequences</taxon>
        <taxon>metagenomes</taxon>
        <taxon>ecological metagenomes</taxon>
    </lineage>
</organism>
<feature type="non-terminal residue" evidence="2">
    <location>
        <position position="30"/>
    </location>
</feature>
<evidence type="ECO:0000313" key="3">
    <source>
        <dbReference type="EMBL" id="KKL99233.1"/>
    </source>
</evidence>
<dbReference type="EMBL" id="LAZR01056786">
    <property type="protein sequence ID" value="KKK73438.1"/>
    <property type="molecule type" value="Genomic_DNA"/>
</dbReference>
<name>A0A0F9G0P2_9ZZZZ</name>
<evidence type="ECO:0000313" key="1">
    <source>
        <dbReference type="EMBL" id="KKK73438.1"/>
    </source>
</evidence>
<dbReference type="AlphaFoldDB" id="A0A0F9G0P2"/>
<dbReference type="EMBL" id="LAZR01019542">
    <property type="protein sequence ID" value="KKL92163.1"/>
    <property type="molecule type" value="Genomic_DNA"/>
</dbReference>
<comment type="caution">
    <text evidence="2">The sequence shown here is derived from an EMBL/GenBank/DDBJ whole genome shotgun (WGS) entry which is preliminary data.</text>
</comment>
<accession>A0A0F9G0P2</accession>
<proteinExistence type="predicted"/>
<sequence>MKDFDIFTTDLFPYLEGEELKGSTLTLTIR</sequence>
<dbReference type="EMBL" id="LAZR01017725">
    <property type="protein sequence ID" value="KKL99233.1"/>
    <property type="molecule type" value="Genomic_DNA"/>
</dbReference>
<reference evidence="2" key="1">
    <citation type="journal article" date="2015" name="Nature">
        <title>Complex archaea that bridge the gap between prokaryotes and eukaryotes.</title>
        <authorList>
            <person name="Spang A."/>
            <person name="Saw J.H."/>
            <person name="Jorgensen S.L."/>
            <person name="Zaremba-Niedzwiedzka K."/>
            <person name="Martijn J."/>
            <person name="Lind A.E."/>
            <person name="van Eijk R."/>
            <person name="Schleper C."/>
            <person name="Guy L."/>
            <person name="Ettema T.J."/>
        </authorList>
    </citation>
    <scope>NUCLEOTIDE SEQUENCE</scope>
</reference>
<protein>
    <submittedName>
        <fullName evidence="2">Uncharacterized protein</fullName>
    </submittedName>
</protein>
<evidence type="ECO:0000313" key="2">
    <source>
        <dbReference type="EMBL" id="KKL92163.1"/>
    </source>
</evidence>
<gene>
    <name evidence="3" type="ORF">LCGC14_1816530</name>
    <name evidence="2" type="ORF">LCGC14_1887500</name>
    <name evidence="1" type="ORF">LCGC14_2893850</name>
</gene>